<dbReference type="Pfam" id="PF03592">
    <property type="entry name" value="Terminase_2"/>
    <property type="match status" value="1"/>
</dbReference>
<dbReference type="GO" id="GO:0051276">
    <property type="term" value="P:chromosome organization"/>
    <property type="evidence" value="ECO:0007669"/>
    <property type="project" value="InterPro"/>
</dbReference>
<protein>
    <recommendedName>
        <fullName evidence="3">Terminase small subunit</fullName>
    </recommendedName>
</protein>
<dbReference type="EMBL" id="UINC01072608">
    <property type="protein sequence ID" value="SVC08371.1"/>
    <property type="molecule type" value="Genomic_DNA"/>
</dbReference>
<sequence length="195" mass="21566">MGVPKRLTEMQKRFAEFVVFGGTDGPMTQGEAAIAAGYAKDSARVEGSQLLNPRYSPLVVQYVGKLKEERLEKHKITYDTHLAELARIKEMALKKNSFSAAVNAETNRGKAGGLYIERKIIKHGKLEDMSEQELEAKMKQILDDYAPILNVTPTEKLPKPKSKLKQSTTKKLSSSTDSSKENTPEPATPSANKSQ</sequence>
<dbReference type="AlphaFoldDB" id="A0A382JCB1"/>
<organism evidence="2">
    <name type="scientific">marine metagenome</name>
    <dbReference type="NCBI Taxonomy" id="408172"/>
    <lineage>
        <taxon>unclassified sequences</taxon>
        <taxon>metagenomes</taxon>
        <taxon>ecological metagenomes</taxon>
    </lineage>
</organism>
<feature type="compositionally biased region" description="Low complexity" evidence="1">
    <location>
        <begin position="165"/>
        <end position="177"/>
    </location>
</feature>
<evidence type="ECO:0008006" key="3">
    <source>
        <dbReference type="Google" id="ProtNLM"/>
    </source>
</evidence>
<evidence type="ECO:0000256" key="1">
    <source>
        <dbReference type="SAM" id="MobiDB-lite"/>
    </source>
</evidence>
<dbReference type="InterPro" id="IPR005335">
    <property type="entry name" value="Terminase_ssu"/>
</dbReference>
<dbReference type="Gene3D" id="1.10.10.1400">
    <property type="entry name" value="Terminase, small subunit, N-terminal DNA-binding domain, HTH motif"/>
    <property type="match status" value="1"/>
</dbReference>
<accession>A0A382JCB1</accession>
<evidence type="ECO:0000313" key="2">
    <source>
        <dbReference type="EMBL" id="SVC08371.1"/>
    </source>
</evidence>
<feature type="region of interest" description="Disordered" evidence="1">
    <location>
        <begin position="152"/>
        <end position="195"/>
    </location>
</feature>
<gene>
    <name evidence="2" type="ORF">METZ01_LOCUS261225</name>
</gene>
<reference evidence="2" key="1">
    <citation type="submission" date="2018-05" db="EMBL/GenBank/DDBJ databases">
        <authorList>
            <person name="Lanie J.A."/>
            <person name="Ng W.-L."/>
            <person name="Kazmierczak K.M."/>
            <person name="Andrzejewski T.M."/>
            <person name="Davidsen T.M."/>
            <person name="Wayne K.J."/>
            <person name="Tettelin H."/>
            <person name="Glass J.I."/>
            <person name="Rusch D."/>
            <person name="Podicherti R."/>
            <person name="Tsui H.-C.T."/>
            <person name="Winkler M.E."/>
        </authorList>
    </citation>
    <scope>NUCLEOTIDE SEQUENCE</scope>
</reference>
<proteinExistence type="predicted"/>
<dbReference type="InterPro" id="IPR038713">
    <property type="entry name" value="Terminase_Gp1_N_sf"/>
</dbReference>
<name>A0A382JCB1_9ZZZZ</name>